<dbReference type="CDD" id="cd19708">
    <property type="entry name" value="bHLH_TS_dHLH3B_like"/>
    <property type="match status" value="1"/>
</dbReference>
<keyword evidence="3" id="KW-0804">Transcription</keyword>
<organism evidence="6 7">
    <name type="scientific">Amphibalanus amphitrite</name>
    <name type="common">Striped barnacle</name>
    <name type="synonym">Balanus amphitrite</name>
    <dbReference type="NCBI Taxonomy" id="1232801"/>
    <lineage>
        <taxon>Eukaryota</taxon>
        <taxon>Metazoa</taxon>
        <taxon>Ecdysozoa</taxon>
        <taxon>Arthropoda</taxon>
        <taxon>Crustacea</taxon>
        <taxon>Multicrustacea</taxon>
        <taxon>Cirripedia</taxon>
        <taxon>Thoracica</taxon>
        <taxon>Thoracicalcarea</taxon>
        <taxon>Balanomorpha</taxon>
        <taxon>Balanoidea</taxon>
        <taxon>Balanidae</taxon>
        <taxon>Amphibalaninae</taxon>
        <taxon>Amphibalanus</taxon>
    </lineage>
</organism>
<dbReference type="PROSITE" id="PS50888">
    <property type="entry name" value="BHLH"/>
    <property type="match status" value="1"/>
</dbReference>
<feature type="compositionally biased region" description="Low complexity" evidence="4">
    <location>
        <begin position="31"/>
        <end position="53"/>
    </location>
</feature>
<name>A0A6A4X1R0_AMPAM</name>
<dbReference type="InterPro" id="IPR011598">
    <property type="entry name" value="bHLH_dom"/>
</dbReference>
<feature type="region of interest" description="Disordered" evidence="4">
    <location>
        <begin position="26"/>
        <end position="85"/>
    </location>
</feature>
<dbReference type="InterPro" id="IPR040238">
    <property type="entry name" value="TAL-like"/>
</dbReference>
<accession>A0A6A4X1R0</accession>
<dbReference type="SUPFAM" id="SSF47459">
    <property type="entry name" value="HLH, helix-loop-helix DNA-binding domain"/>
    <property type="match status" value="1"/>
</dbReference>
<keyword evidence="1" id="KW-0805">Transcription regulation</keyword>
<dbReference type="FunFam" id="4.10.280.10:FF:000015">
    <property type="entry name" value="T-cell acute lymphocytic leukemia 1"/>
    <property type="match status" value="1"/>
</dbReference>
<dbReference type="AlphaFoldDB" id="A0A6A4X1R0"/>
<evidence type="ECO:0000256" key="3">
    <source>
        <dbReference type="ARBA" id="ARBA00023163"/>
    </source>
</evidence>
<dbReference type="SMART" id="SM00353">
    <property type="entry name" value="HLH"/>
    <property type="match status" value="1"/>
</dbReference>
<dbReference type="GO" id="GO:0046983">
    <property type="term" value="F:protein dimerization activity"/>
    <property type="evidence" value="ECO:0007669"/>
    <property type="project" value="InterPro"/>
</dbReference>
<dbReference type="Pfam" id="PF00010">
    <property type="entry name" value="HLH"/>
    <property type="match status" value="1"/>
</dbReference>
<dbReference type="Gene3D" id="4.10.280.10">
    <property type="entry name" value="Helix-loop-helix DNA-binding domain"/>
    <property type="match status" value="1"/>
</dbReference>
<reference evidence="6 7" key="1">
    <citation type="submission" date="2019-07" db="EMBL/GenBank/DDBJ databases">
        <title>Draft genome assembly of a fouling barnacle, Amphibalanus amphitrite (Darwin, 1854): The first reference genome for Thecostraca.</title>
        <authorList>
            <person name="Kim W."/>
        </authorList>
    </citation>
    <scope>NUCLEOTIDE SEQUENCE [LARGE SCALE GENOMIC DNA]</scope>
    <source>
        <strain evidence="6">SNU_AA5</strain>
        <tissue evidence="6">Soma without cirri and trophi</tissue>
    </source>
</reference>
<dbReference type="InterPro" id="IPR036638">
    <property type="entry name" value="HLH_DNA-bd_sf"/>
</dbReference>
<feature type="region of interest" description="Disordered" evidence="4">
    <location>
        <begin position="154"/>
        <end position="181"/>
    </location>
</feature>
<keyword evidence="7" id="KW-1185">Reference proteome</keyword>
<dbReference type="EMBL" id="VIIS01000104">
    <property type="protein sequence ID" value="KAF0313195.1"/>
    <property type="molecule type" value="Genomic_DNA"/>
</dbReference>
<dbReference type="Proteomes" id="UP000440578">
    <property type="component" value="Unassembled WGS sequence"/>
</dbReference>
<dbReference type="GO" id="GO:0000978">
    <property type="term" value="F:RNA polymerase II cis-regulatory region sequence-specific DNA binding"/>
    <property type="evidence" value="ECO:0007669"/>
    <property type="project" value="TreeGrafter"/>
</dbReference>
<dbReference type="OrthoDB" id="10069510at2759"/>
<evidence type="ECO:0000313" key="7">
    <source>
        <dbReference type="Proteomes" id="UP000440578"/>
    </source>
</evidence>
<evidence type="ECO:0000256" key="4">
    <source>
        <dbReference type="SAM" id="MobiDB-lite"/>
    </source>
</evidence>
<feature type="domain" description="BHLH" evidence="5">
    <location>
        <begin position="89"/>
        <end position="141"/>
    </location>
</feature>
<dbReference type="PANTHER" id="PTHR13864:SF15">
    <property type="entry name" value="T-CELL ACUTE LYMPHOCYTIC LEUKEMIA PROTEIN 1 HOMOLOG-RELATED"/>
    <property type="match status" value="1"/>
</dbReference>
<comment type="caution">
    <text evidence="6">The sequence shown here is derived from an EMBL/GenBank/DDBJ whole genome shotgun (WGS) entry which is preliminary data.</text>
</comment>
<keyword evidence="2" id="KW-0238">DNA-binding</keyword>
<protein>
    <submittedName>
        <fullName evidence="6">T-cell acute lymphocytic leukemia protein 1</fullName>
    </submittedName>
</protein>
<evidence type="ECO:0000256" key="1">
    <source>
        <dbReference type="ARBA" id="ARBA00023015"/>
    </source>
</evidence>
<proteinExistence type="predicted"/>
<sequence length="181" mass="20065">MRDKQNLLLHFPTPCSGLDRKLMLTEEQQDSSPVEAAASFESESELSLSDSGSPCGSPSASLQLDAPPPLVPSPYGATPAPPTGVRRVIRKLFTNSRERWRQQNVSGAFEELRRLVPAHPPDKKLSKNEILRLSIRYIRLLTSVLEWQESQLENTPPTARVKQEVTETAGSPLCQDPHRSG</sequence>
<evidence type="ECO:0000259" key="5">
    <source>
        <dbReference type="PROSITE" id="PS50888"/>
    </source>
</evidence>
<dbReference type="PANTHER" id="PTHR13864">
    <property type="entry name" value="T-CELL ACUTE LYMPHOCYTIC LEUKEMIA/STEM CELL LEUKEMIA-RELATED"/>
    <property type="match status" value="1"/>
</dbReference>
<gene>
    <name evidence="6" type="primary">TAL1</name>
    <name evidence="6" type="ORF">FJT64_016189</name>
</gene>
<evidence type="ECO:0000313" key="6">
    <source>
        <dbReference type="EMBL" id="KAF0313195.1"/>
    </source>
</evidence>
<dbReference type="GO" id="GO:0000981">
    <property type="term" value="F:DNA-binding transcription factor activity, RNA polymerase II-specific"/>
    <property type="evidence" value="ECO:0007669"/>
    <property type="project" value="InterPro"/>
</dbReference>
<evidence type="ECO:0000256" key="2">
    <source>
        <dbReference type="ARBA" id="ARBA00023125"/>
    </source>
</evidence>